<dbReference type="HOGENOM" id="CLU_2135295_0_0_1"/>
<organism evidence="1 2">
    <name type="scientific">Trichophyton equinum (strain ATCC MYA-4606 / CBS 127.97)</name>
    <name type="common">Horse ringworm fungus</name>
    <dbReference type="NCBI Taxonomy" id="559882"/>
    <lineage>
        <taxon>Eukaryota</taxon>
        <taxon>Fungi</taxon>
        <taxon>Dikarya</taxon>
        <taxon>Ascomycota</taxon>
        <taxon>Pezizomycotina</taxon>
        <taxon>Eurotiomycetes</taxon>
        <taxon>Eurotiomycetidae</taxon>
        <taxon>Onygenales</taxon>
        <taxon>Arthrodermataceae</taxon>
        <taxon>Trichophyton</taxon>
    </lineage>
</organism>
<keyword evidence="2" id="KW-1185">Reference proteome</keyword>
<dbReference type="Proteomes" id="UP000009169">
    <property type="component" value="Unassembled WGS sequence"/>
</dbReference>
<gene>
    <name evidence="1" type="ORF">TEQG_06699</name>
</gene>
<evidence type="ECO:0000313" key="2">
    <source>
        <dbReference type="Proteomes" id="UP000009169"/>
    </source>
</evidence>
<accession>F2Q0P8</accession>
<sequence>MEETVSMRSGRARVQDRVIEPNHSEITMQLPGPVPRVKVTSQRVINSLLLIVTICPACNQDGNSSGKRLPQLCWALRHGQIGIQTNPDPTLLACSYITTSKAVGKITRDLVTS</sequence>
<proteinExistence type="predicted"/>
<reference evidence="2" key="1">
    <citation type="journal article" date="2012" name="MBio">
        <title>Comparative genome analysis of Trichophyton rubrum and related dermatophytes reveals candidate genes involved in infection.</title>
        <authorList>
            <person name="Martinez D.A."/>
            <person name="Oliver B.G."/>
            <person name="Graeser Y."/>
            <person name="Goldberg J.M."/>
            <person name="Li W."/>
            <person name="Martinez-Rossi N.M."/>
            <person name="Monod M."/>
            <person name="Shelest E."/>
            <person name="Barton R.C."/>
            <person name="Birch E."/>
            <person name="Brakhage A.A."/>
            <person name="Chen Z."/>
            <person name="Gurr S.J."/>
            <person name="Heiman D."/>
            <person name="Heitman J."/>
            <person name="Kosti I."/>
            <person name="Rossi A."/>
            <person name="Saif S."/>
            <person name="Samalova M."/>
            <person name="Saunders C.W."/>
            <person name="Shea T."/>
            <person name="Summerbell R.C."/>
            <person name="Xu J."/>
            <person name="Young S."/>
            <person name="Zeng Q."/>
            <person name="Birren B.W."/>
            <person name="Cuomo C.A."/>
            <person name="White T.C."/>
        </authorList>
    </citation>
    <scope>NUCLEOTIDE SEQUENCE [LARGE SCALE GENOMIC DNA]</scope>
    <source>
        <strain evidence="2">ATCC MYA-4606 / CBS 127.97</strain>
    </source>
</reference>
<dbReference type="AlphaFoldDB" id="F2Q0P8"/>
<evidence type="ECO:0000313" key="1">
    <source>
        <dbReference type="EMBL" id="EGE07716.1"/>
    </source>
</evidence>
<dbReference type="EMBL" id="DS995764">
    <property type="protein sequence ID" value="EGE07716.1"/>
    <property type="molecule type" value="Genomic_DNA"/>
</dbReference>
<protein>
    <submittedName>
        <fullName evidence="1">Uncharacterized protein</fullName>
    </submittedName>
</protein>
<dbReference type="VEuPathDB" id="FungiDB:TEQG_06699"/>
<name>F2Q0P8_TRIEC</name>